<dbReference type="SUPFAM" id="SSF53474">
    <property type="entry name" value="alpha/beta-Hydrolases"/>
    <property type="match status" value="1"/>
</dbReference>
<dbReference type="RefSeq" id="XP_043130716.1">
    <property type="nucleotide sequence ID" value="XM_043274781.1"/>
</dbReference>
<gene>
    <name evidence="9" type="ORF">Aspvir_003196</name>
</gene>
<accession>A0A9P3C488</accession>
<keyword evidence="3" id="KW-0732">Signal</keyword>
<dbReference type="GO" id="GO:0030600">
    <property type="term" value="F:feruloyl esterase activity"/>
    <property type="evidence" value="ECO:0007669"/>
    <property type="project" value="UniProtKB-EC"/>
</dbReference>
<organism evidence="9 10">
    <name type="scientific">Aspergillus viridinutans</name>
    <dbReference type="NCBI Taxonomy" id="75553"/>
    <lineage>
        <taxon>Eukaryota</taxon>
        <taxon>Fungi</taxon>
        <taxon>Dikarya</taxon>
        <taxon>Ascomycota</taxon>
        <taxon>Pezizomycotina</taxon>
        <taxon>Eurotiomycetes</taxon>
        <taxon>Eurotiomycetidae</taxon>
        <taxon>Eurotiales</taxon>
        <taxon>Aspergillaceae</taxon>
        <taxon>Aspergillus</taxon>
        <taxon>Aspergillus subgen. Fumigati</taxon>
    </lineage>
</organism>
<dbReference type="PANTHER" id="PTHR46640">
    <property type="entry name" value="TRIACYLGLYCEROL LIPASE, PUTATIVE (AFU_ORTHOLOGUE AFUA_6G06510)-RELATED"/>
    <property type="match status" value="1"/>
</dbReference>
<dbReference type="PANTHER" id="PTHR46640:SF1">
    <property type="entry name" value="FUNGAL LIPASE-LIKE DOMAIN-CONTAINING PROTEIN-RELATED"/>
    <property type="match status" value="1"/>
</dbReference>
<feature type="domain" description="Fungal lipase-type" evidence="8">
    <location>
        <begin position="114"/>
        <end position="245"/>
    </location>
</feature>
<dbReference type="Gene3D" id="3.40.50.1820">
    <property type="entry name" value="alpha/beta hydrolase"/>
    <property type="match status" value="1"/>
</dbReference>
<comment type="catalytic activity">
    <reaction evidence="5">
        <text>feruloyl-polysaccharide + H2O = ferulate + polysaccharide.</text>
        <dbReference type="EC" id="3.1.1.73"/>
    </reaction>
</comment>
<evidence type="ECO:0000256" key="3">
    <source>
        <dbReference type="ARBA" id="ARBA00022729"/>
    </source>
</evidence>
<evidence type="ECO:0000313" key="9">
    <source>
        <dbReference type="EMBL" id="GIK07530.1"/>
    </source>
</evidence>
<dbReference type="EC" id="3.1.1.73" evidence="1"/>
<proteinExistence type="inferred from homology"/>
<keyword evidence="10" id="KW-1185">Reference proteome</keyword>
<dbReference type="Proteomes" id="UP000710440">
    <property type="component" value="Unassembled WGS sequence"/>
</dbReference>
<evidence type="ECO:0000256" key="7">
    <source>
        <dbReference type="ARBA" id="ARBA00041313"/>
    </source>
</evidence>
<dbReference type="GO" id="GO:0006629">
    <property type="term" value="P:lipid metabolic process"/>
    <property type="evidence" value="ECO:0007669"/>
    <property type="project" value="InterPro"/>
</dbReference>
<dbReference type="EMBL" id="BOPL01000014">
    <property type="protein sequence ID" value="GIK07530.1"/>
    <property type="molecule type" value="Genomic_DNA"/>
</dbReference>
<dbReference type="InterPro" id="IPR029058">
    <property type="entry name" value="AB_hydrolase_fold"/>
</dbReference>
<evidence type="ECO:0000256" key="6">
    <source>
        <dbReference type="ARBA" id="ARBA00037991"/>
    </source>
</evidence>
<evidence type="ECO:0000313" key="10">
    <source>
        <dbReference type="Proteomes" id="UP000710440"/>
    </source>
</evidence>
<reference evidence="9 10" key="1">
    <citation type="submission" date="2021-02" db="EMBL/GenBank/DDBJ databases">
        <title>Pan-genome distribution and transcriptional activeness of fungal secondary metabolism genes in Aspergillus section Fumigati.</title>
        <authorList>
            <person name="Takahashi H."/>
            <person name="Umemura M."/>
            <person name="Ninomiya A."/>
            <person name="Kusuya Y."/>
            <person name="Urayama S."/>
            <person name="Shimizu M."/>
            <person name="Watanabe A."/>
            <person name="Kamei K."/>
            <person name="Yaguchi T."/>
            <person name="Hagiwara D."/>
        </authorList>
    </citation>
    <scope>NUCLEOTIDE SEQUENCE [LARGE SCALE GENOMIC DNA]</scope>
    <source>
        <strain evidence="9 10">IFM 47045</strain>
    </source>
</reference>
<dbReference type="InterPro" id="IPR051299">
    <property type="entry name" value="AB_hydrolase_lip/est"/>
</dbReference>
<dbReference type="GeneID" id="66931178"/>
<keyword evidence="4" id="KW-0378">Hydrolase</keyword>
<name>A0A9P3C488_ASPVI</name>
<protein>
    <recommendedName>
        <fullName evidence="1">feruloyl esterase</fullName>
        <ecNumber evidence="1">3.1.1.73</ecNumber>
    </recommendedName>
    <alternativeName>
        <fullName evidence="7">Ferulic acid esterase A</fullName>
    </alternativeName>
</protein>
<sequence length="314" mass="34854">MEIHLRAWRFMNLDLEISEVKLISMLGISQALVNEFTLVAQYAIAANCRANHNGSAPITSTCGVEEELPIYCDVGHCPDLEDADTVILSRFEHIKPGDTHGYMAVDHTHKTIALAFRGSVSIENWLTDFHTLHTDVTGIKGCVGCKAHAGFWDATRAVSGCVFPRVRVAAQQYPWNRIVFTGHSLGGALATVAAALFRQEAEVDLYTFGAPSVGNYEFAKFVSEQTAGDNYRITHCRDIVSSGPTRLKWQWPLAREWSQLTPEYWITSGNGLPVTTTDIQRIDGINSTDGNLGGEGTWNDHYWYMIDTITRAEL</sequence>
<dbReference type="AlphaFoldDB" id="A0A9P3C488"/>
<evidence type="ECO:0000256" key="5">
    <source>
        <dbReference type="ARBA" id="ARBA00034075"/>
    </source>
</evidence>
<dbReference type="InterPro" id="IPR002921">
    <property type="entry name" value="Fungal_lipase-type"/>
</dbReference>
<evidence type="ECO:0000259" key="8">
    <source>
        <dbReference type="Pfam" id="PF01764"/>
    </source>
</evidence>
<dbReference type="OrthoDB" id="426718at2759"/>
<keyword evidence="2" id="KW-0719">Serine esterase</keyword>
<comment type="caution">
    <text evidence="9">The sequence shown here is derived from an EMBL/GenBank/DDBJ whole genome shotgun (WGS) entry which is preliminary data.</text>
</comment>
<dbReference type="CDD" id="cd00519">
    <property type="entry name" value="Lipase_3"/>
    <property type="match status" value="1"/>
</dbReference>
<evidence type="ECO:0000256" key="4">
    <source>
        <dbReference type="ARBA" id="ARBA00022801"/>
    </source>
</evidence>
<evidence type="ECO:0000256" key="1">
    <source>
        <dbReference type="ARBA" id="ARBA00013091"/>
    </source>
</evidence>
<dbReference type="Pfam" id="PF01764">
    <property type="entry name" value="Lipase_3"/>
    <property type="match status" value="1"/>
</dbReference>
<comment type="similarity">
    <text evidence="6">Belongs to the AB hydrolase superfamily. FaeA family.</text>
</comment>
<evidence type="ECO:0000256" key="2">
    <source>
        <dbReference type="ARBA" id="ARBA00022487"/>
    </source>
</evidence>